<dbReference type="Pfam" id="PF01176">
    <property type="entry name" value="eIF-1a"/>
    <property type="match status" value="1"/>
</dbReference>
<dbReference type="PANTHER" id="PTHR21641">
    <property type="entry name" value="TRANSLATION INITIATION FACTOR-RELATED"/>
    <property type="match status" value="1"/>
</dbReference>
<organism evidence="7">
    <name type="scientific">Lepeophtheirus salmonis</name>
    <name type="common">Salmon louse</name>
    <name type="synonym">Caligus salmonis</name>
    <dbReference type="NCBI Taxonomy" id="72036"/>
    <lineage>
        <taxon>Eukaryota</taxon>
        <taxon>Metazoa</taxon>
        <taxon>Ecdysozoa</taxon>
        <taxon>Arthropoda</taxon>
        <taxon>Crustacea</taxon>
        <taxon>Multicrustacea</taxon>
        <taxon>Hexanauplia</taxon>
        <taxon>Copepoda</taxon>
        <taxon>Siphonostomatoida</taxon>
        <taxon>Caligidae</taxon>
        <taxon>Lepeophtheirus</taxon>
    </lineage>
</organism>
<evidence type="ECO:0000256" key="1">
    <source>
        <dbReference type="ARBA" id="ARBA00007340"/>
    </source>
</evidence>
<dbReference type="EMBL" id="BT078092">
    <property type="protein sequence ID" value="ACO12516.1"/>
    <property type="molecule type" value="mRNA"/>
</dbReference>
<dbReference type="PANTHER" id="PTHR21641:SF0">
    <property type="entry name" value="RNA-BINDING PROTEIN EIF1AD-RELATED"/>
    <property type="match status" value="1"/>
</dbReference>
<dbReference type="InterPro" id="IPR012340">
    <property type="entry name" value="NA-bd_OB-fold"/>
</dbReference>
<evidence type="ECO:0000256" key="2">
    <source>
        <dbReference type="ARBA" id="ARBA00020989"/>
    </source>
</evidence>
<feature type="region of interest" description="Disordered" evidence="5">
    <location>
        <begin position="106"/>
        <end position="162"/>
    </location>
</feature>
<feature type="domain" description="S1-like" evidence="6">
    <location>
        <begin position="26"/>
        <end position="87"/>
    </location>
</feature>
<evidence type="ECO:0000256" key="5">
    <source>
        <dbReference type="SAM" id="MobiDB-lite"/>
    </source>
</evidence>
<comment type="similarity">
    <text evidence="1">Belongs to the EIF1AD family.</text>
</comment>
<name>C1BU13_LEPSM</name>
<dbReference type="InterPro" id="IPR039294">
    <property type="entry name" value="EIF1AD"/>
</dbReference>
<evidence type="ECO:0000256" key="4">
    <source>
        <dbReference type="ARBA" id="ARBA00031998"/>
    </source>
</evidence>
<accession>C1BU13</accession>
<evidence type="ECO:0000313" key="7">
    <source>
        <dbReference type="EMBL" id="ACO12516.1"/>
    </source>
</evidence>
<reference evidence="7" key="1">
    <citation type="submission" date="2009-06" db="EMBL/GenBank/DDBJ databases">
        <title>Lepeophtheirus salmonis ESTs and full-length cDNAs.</title>
        <authorList>
            <person name="Yasuike M."/>
            <person name="von Schalburg K."/>
            <person name="Cooper G."/>
            <person name="Leong J."/>
            <person name="Jones S.R.M."/>
            <person name="Koop B.F."/>
        </authorList>
    </citation>
    <scope>NUCLEOTIDE SEQUENCE</scope>
    <source>
        <strain evidence="7">Pacific form</strain>
        <tissue evidence="7">Whole</tissue>
    </source>
</reference>
<dbReference type="OrthoDB" id="1738325at2759"/>
<protein>
    <recommendedName>
        <fullName evidence="2">Probable RNA-binding protein EIF1AD</fullName>
    </recommendedName>
    <alternativeName>
        <fullName evidence="4">Eukaryotic translation initiation factor 1A domain-containing protein</fullName>
    </alternativeName>
</protein>
<evidence type="ECO:0000256" key="3">
    <source>
        <dbReference type="ARBA" id="ARBA00022884"/>
    </source>
</evidence>
<dbReference type="InterPro" id="IPR006196">
    <property type="entry name" value="RNA-binding_domain_S1_IF1"/>
</dbReference>
<gene>
    <name evidence="7" type="primary">EIF1A</name>
</gene>
<dbReference type="InterPro" id="IPR001253">
    <property type="entry name" value="TIF_eIF-1A"/>
</dbReference>
<dbReference type="Gene3D" id="2.40.50.140">
    <property type="entry name" value="Nucleic acid-binding proteins"/>
    <property type="match status" value="1"/>
</dbReference>
<evidence type="ECO:0000259" key="6">
    <source>
        <dbReference type="Pfam" id="PF01176"/>
    </source>
</evidence>
<proteinExistence type="evidence at transcript level"/>
<dbReference type="GO" id="GO:0005634">
    <property type="term" value="C:nucleus"/>
    <property type="evidence" value="ECO:0007669"/>
    <property type="project" value="TreeGrafter"/>
</dbReference>
<dbReference type="AlphaFoldDB" id="C1BU13"/>
<dbReference type="SMART" id="SM00652">
    <property type="entry name" value="eIF1a"/>
    <property type="match status" value="1"/>
</dbReference>
<dbReference type="GO" id="GO:0003743">
    <property type="term" value="F:translation initiation factor activity"/>
    <property type="evidence" value="ECO:0007669"/>
    <property type="project" value="InterPro"/>
</dbReference>
<keyword evidence="3" id="KW-0694">RNA-binding</keyword>
<dbReference type="GO" id="GO:0003723">
    <property type="term" value="F:RNA binding"/>
    <property type="evidence" value="ECO:0007669"/>
    <property type="project" value="UniProtKB-KW"/>
</dbReference>
<sequence>MSSTTKRKFVAKEIVTDYVLPDETKELVKVTAGKGSNLHAVVDASGQEFLASMPCKFGKSVYIKRGDYVLVEKIPEGGKVKVEIVNIPLKDQIKYIREQGLWPKGFESAHTNSSVEPPKESGKNNTCIEKEEENDNNNEKDLFKNTNRRVIEYSSSSESDSD</sequence>
<dbReference type="SUPFAM" id="SSF50249">
    <property type="entry name" value="Nucleic acid-binding proteins"/>
    <property type="match status" value="1"/>
</dbReference>